<reference evidence="3 4" key="1">
    <citation type="journal article" date="2019" name="Nat. Ecol. Evol.">
        <title>Megaphylogeny resolves global patterns of mushroom evolution.</title>
        <authorList>
            <person name="Varga T."/>
            <person name="Krizsan K."/>
            <person name="Foldi C."/>
            <person name="Dima B."/>
            <person name="Sanchez-Garcia M."/>
            <person name="Sanchez-Ramirez S."/>
            <person name="Szollosi G.J."/>
            <person name="Szarkandi J.G."/>
            <person name="Papp V."/>
            <person name="Albert L."/>
            <person name="Andreopoulos W."/>
            <person name="Angelini C."/>
            <person name="Antonin V."/>
            <person name="Barry K.W."/>
            <person name="Bougher N.L."/>
            <person name="Buchanan P."/>
            <person name="Buyck B."/>
            <person name="Bense V."/>
            <person name="Catcheside P."/>
            <person name="Chovatia M."/>
            <person name="Cooper J."/>
            <person name="Damon W."/>
            <person name="Desjardin D."/>
            <person name="Finy P."/>
            <person name="Geml J."/>
            <person name="Haridas S."/>
            <person name="Hughes K."/>
            <person name="Justo A."/>
            <person name="Karasinski D."/>
            <person name="Kautmanova I."/>
            <person name="Kiss B."/>
            <person name="Kocsube S."/>
            <person name="Kotiranta H."/>
            <person name="LaButti K.M."/>
            <person name="Lechner B.E."/>
            <person name="Liimatainen K."/>
            <person name="Lipzen A."/>
            <person name="Lukacs Z."/>
            <person name="Mihaltcheva S."/>
            <person name="Morgado L.N."/>
            <person name="Niskanen T."/>
            <person name="Noordeloos M.E."/>
            <person name="Ohm R.A."/>
            <person name="Ortiz-Santana B."/>
            <person name="Ovrebo C."/>
            <person name="Racz N."/>
            <person name="Riley R."/>
            <person name="Savchenko A."/>
            <person name="Shiryaev A."/>
            <person name="Soop K."/>
            <person name="Spirin V."/>
            <person name="Szebenyi C."/>
            <person name="Tomsovsky M."/>
            <person name="Tulloss R.E."/>
            <person name="Uehling J."/>
            <person name="Grigoriev I.V."/>
            <person name="Vagvolgyi C."/>
            <person name="Papp T."/>
            <person name="Martin F.M."/>
            <person name="Miettinen O."/>
            <person name="Hibbett D.S."/>
            <person name="Nagy L.G."/>
        </authorList>
    </citation>
    <scope>NUCLEOTIDE SEQUENCE [LARGE SCALE GENOMIC DNA]</scope>
    <source>
        <strain evidence="3 4">CBS 121175</strain>
    </source>
</reference>
<proteinExistence type="predicted"/>
<dbReference type="InterPro" id="IPR019236">
    <property type="entry name" value="APP1_cat"/>
</dbReference>
<dbReference type="EMBL" id="ML210223">
    <property type="protein sequence ID" value="TFK23189.1"/>
    <property type="molecule type" value="Genomic_DNA"/>
</dbReference>
<feature type="compositionally biased region" description="Low complexity" evidence="1">
    <location>
        <begin position="680"/>
        <end position="702"/>
    </location>
</feature>
<feature type="region of interest" description="Disordered" evidence="1">
    <location>
        <begin position="559"/>
        <end position="594"/>
    </location>
</feature>
<dbReference type="PANTHER" id="PTHR28208">
    <property type="entry name" value="PHOSPHATIDATE PHOSPHATASE APP1"/>
    <property type="match status" value="1"/>
</dbReference>
<feature type="domain" description="Phosphatidate phosphatase APP1 catalytic" evidence="2">
    <location>
        <begin position="319"/>
        <end position="470"/>
    </location>
</feature>
<evidence type="ECO:0000313" key="4">
    <source>
        <dbReference type="Proteomes" id="UP000307440"/>
    </source>
</evidence>
<feature type="compositionally biased region" description="Gly residues" evidence="1">
    <location>
        <begin position="707"/>
        <end position="716"/>
    </location>
</feature>
<feature type="region of interest" description="Disordered" evidence="1">
    <location>
        <begin position="281"/>
        <end position="309"/>
    </location>
</feature>
<dbReference type="STRING" id="230819.A0A5C3KRF1"/>
<feature type="compositionally biased region" description="Low complexity" evidence="1">
    <location>
        <begin position="658"/>
        <end position="672"/>
    </location>
</feature>
<evidence type="ECO:0000256" key="1">
    <source>
        <dbReference type="SAM" id="MobiDB-lite"/>
    </source>
</evidence>
<name>A0A5C3KRF1_COPMA</name>
<gene>
    <name evidence="3" type="ORF">FA15DRAFT_594632</name>
</gene>
<accession>A0A5C3KRF1</accession>
<dbReference type="PANTHER" id="PTHR28208:SF3">
    <property type="entry name" value="PHOSPHATIDATE PHOSPHATASE APP1"/>
    <property type="match status" value="1"/>
</dbReference>
<dbReference type="GO" id="GO:0008195">
    <property type="term" value="F:phosphatidate phosphatase activity"/>
    <property type="evidence" value="ECO:0007669"/>
    <property type="project" value="InterPro"/>
</dbReference>
<evidence type="ECO:0000313" key="3">
    <source>
        <dbReference type="EMBL" id="TFK23189.1"/>
    </source>
</evidence>
<evidence type="ECO:0000259" key="2">
    <source>
        <dbReference type="Pfam" id="PF09949"/>
    </source>
</evidence>
<keyword evidence="4" id="KW-1185">Reference proteome</keyword>
<dbReference type="Proteomes" id="UP000307440">
    <property type="component" value="Unassembled WGS sequence"/>
</dbReference>
<feature type="compositionally biased region" description="Polar residues" evidence="1">
    <location>
        <begin position="297"/>
        <end position="309"/>
    </location>
</feature>
<sequence length="797" mass="87076">MDSQSRTSLASSSSSMSDTTEVITLFPGWATKKYANGSPRVNPTGPTPFEVEVFTSGYAISYPNRDTLSRSHRAFIRLAKGFASLPKLVHDAALPHQPTRSTEELLAETGPIHLPPRPDEIDEAFNTAYRSSIPSDDIGTLGQGPSAGPLPGESLVNLTSDAINKLHANLEARLKPFWSSVVSNRKVRLHIFASPHTTDDAHHDLDDETYWEYNKPLASTDVVTTSDGSFQARFTVGWDQLCVHPRALHIAFGQAEPGCEEREHDVVVVAELLEQLPDSEQQNVPYPSYVSPRRASRTSQPATTTTKSQIHIPITHSPIRVISDIDDTIKKSGVLSGARAVFYNVFVKELTECIIPGMGEWYTSMWKRGVRFHYVSNGPFEYVSVLNEYLPLSQLPAGSIKLKSYARRSLFNGLMSTAAGRKRAGVEEVLDSFPDSRFFLIGDSGEQDLELYADLARERPSNILGVFIRDVSTEEGVTDPIEDPTGWNAVVAHATSKTLGMDSEARLATDEDPVVGDPEPPRRIANSRRSVSELLLSVAGRRSSSLSSFLAYTDRDPERLAAESAGESDSDSGMMYPSQRNGSAPIVQGEPEEMRPGDRALINDQIESDTDPTPRMNTVPRMMSTNESVPIITCVDESTPRQYITEAPKAVRPPSLYTRPASSSASTLSTSRRSQRTGDATSSASSASSVSSSHSQFSLSAALQDNGNGGGGGGGADTRKLRHIFKAKVEKMTRTATTSNSVDERRRAELQVRVWRARTLMPSHVVFRVFRHPVECTEVAETLDREFGSSKAAAASA</sequence>
<protein>
    <recommendedName>
        <fullName evidence="2">Phosphatidate phosphatase APP1 catalytic domain-containing protein</fullName>
    </recommendedName>
</protein>
<dbReference type="AlphaFoldDB" id="A0A5C3KRF1"/>
<dbReference type="Pfam" id="PF09949">
    <property type="entry name" value="APP1_cat"/>
    <property type="match status" value="1"/>
</dbReference>
<organism evidence="3 4">
    <name type="scientific">Coprinopsis marcescibilis</name>
    <name type="common">Agaric fungus</name>
    <name type="synonym">Psathyrella marcescibilis</name>
    <dbReference type="NCBI Taxonomy" id="230819"/>
    <lineage>
        <taxon>Eukaryota</taxon>
        <taxon>Fungi</taxon>
        <taxon>Dikarya</taxon>
        <taxon>Basidiomycota</taxon>
        <taxon>Agaricomycotina</taxon>
        <taxon>Agaricomycetes</taxon>
        <taxon>Agaricomycetidae</taxon>
        <taxon>Agaricales</taxon>
        <taxon>Agaricineae</taxon>
        <taxon>Psathyrellaceae</taxon>
        <taxon>Coprinopsis</taxon>
    </lineage>
</organism>
<feature type="compositionally biased region" description="Low complexity" evidence="1">
    <location>
        <begin position="562"/>
        <end position="575"/>
    </location>
</feature>
<dbReference type="InterPro" id="IPR052935">
    <property type="entry name" value="Mg2+_PAP"/>
</dbReference>
<dbReference type="OrthoDB" id="2117591at2759"/>
<dbReference type="GO" id="GO:0030479">
    <property type="term" value="C:actin cortical patch"/>
    <property type="evidence" value="ECO:0007669"/>
    <property type="project" value="TreeGrafter"/>
</dbReference>
<feature type="region of interest" description="Disordered" evidence="1">
    <location>
        <begin position="645"/>
        <end position="718"/>
    </location>
</feature>